<evidence type="ECO:0000256" key="10">
    <source>
        <dbReference type="PROSITE-ProRule" id="PRU00023"/>
    </source>
</evidence>
<dbReference type="SUPFAM" id="SSF47473">
    <property type="entry name" value="EF-hand"/>
    <property type="match status" value="1"/>
</dbReference>
<feature type="transmembrane region" description="Helical" evidence="12">
    <location>
        <begin position="972"/>
        <end position="992"/>
    </location>
</feature>
<comment type="caution">
    <text evidence="14">The sequence shown here is derived from an EMBL/GenBank/DDBJ whole genome shotgun (WGS) entry which is preliminary data.</text>
</comment>
<keyword evidence="10" id="KW-0040">ANK repeat</keyword>
<dbReference type="PANTHER" id="PTHR10582:SF2">
    <property type="entry name" value="INACTIVE"/>
    <property type="match status" value="1"/>
</dbReference>
<keyword evidence="15" id="KW-1185">Reference proteome</keyword>
<dbReference type="SMART" id="SM00248">
    <property type="entry name" value="ANK"/>
    <property type="match status" value="5"/>
</dbReference>
<evidence type="ECO:0000256" key="1">
    <source>
        <dbReference type="ARBA" id="ARBA00004651"/>
    </source>
</evidence>
<evidence type="ECO:0000256" key="8">
    <source>
        <dbReference type="ARBA" id="ARBA00023065"/>
    </source>
</evidence>
<feature type="domain" description="EF-hand" evidence="13">
    <location>
        <begin position="82"/>
        <end position="117"/>
    </location>
</feature>
<dbReference type="InterPro" id="IPR024862">
    <property type="entry name" value="TRPV"/>
</dbReference>
<keyword evidence="12" id="KW-0812">Transmembrane</keyword>
<name>A0AAV7K929_9METZ</name>
<feature type="transmembrane region" description="Helical" evidence="12">
    <location>
        <begin position="817"/>
        <end position="841"/>
    </location>
</feature>
<dbReference type="GO" id="GO:0098703">
    <property type="term" value="P:calcium ion import across plasma membrane"/>
    <property type="evidence" value="ECO:0007669"/>
    <property type="project" value="TreeGrafter"/>
</dbReference>
<dbReference type="Gene3D" id="1.25.40.20">
    <property type="entry name" value="Ankyrin repeat-containing domain"/>
    <property type="match status" value="1"/>
</dbReference>
<evidence type="ECO:0000259" key="13">
    <source>
        <dbReference type="PROSITE" id="PS50222"/>
    </source>
</evidence>
<dbReference type="Pfam" id="PF12796">
    <property type="entry name" value="Ank_2"/>
    <property type="match status" value="1"/>
</dbReference>
<dbReference type="Proteomes" id="UP001165289">
    <property type="component" value="Unassembled WGS sequence"/>
</dbReference>
<dbReference type="CDD" id="cd00051">
    <property type="entry name" value="EFh"/>
    <property type="match status" value="1"/>
</dbReference>
<dbReference type="PROSITE" id="PS00018">
    <property type="entry name" value="EF_HAND_1"/>
    <property type="match status" value="1"/>
</dbReference>
<evidence type="ECO:0000256" key="4">
    <source>
        <dbReference type="ARBA" id="ARBA00022568"/>
    </source>
</evidence>
<evidence type="ECO:0000256" key="5">
    <source>
        <dbReference type="ARBA" id="ARBA00022673"/>
    </source>
</evidence>
<feature type="compositionally biased region" description="Low complexity" evidence="11">
    <location>
        <begin position="544"/>
        <end position="563"/>
    </location>
</feature>
<evidence type="ECO:0000313" key="15">
    <source>
        <dbReference type="Proteomes" id="UP001165289"/>
    </source>
</evidence>
<evidence type="ECO:0000256" key="12">
    <source>
        <dbReference type="SAM" id="Phobius"/>
    </source>
</evidence>
<keyword evidence="9" id="KW-0407">Ion channel</keyword>
<dbReference type="Gene3D" id="1.10.238.10">
    <property type="entry name" value="EF-hand"/>
    <property type="match status" value="2"/>
</dbReference>
<dbReference type="InterPro" id="IPR011992">
    <property type="entry name" value="EF-hand-dom_pair"/>
</dbReference>
<evidence type="ECO:0000256" key="7">
    <source>
        <dbReference type="ARBA" id="ARBA00022837"/>
    </source>
</evidence>
<feature type="repeat" description="ANK" evidence="10">
    <location>
        <begin position="667"/>
        <end position="699"/>
    </location>
</feature>
<protein>
    <submittedName>
        <fullName evidence="14">Ankyrin repeat containing protein</fullName>
    </submittedName>
</protein>
<keyword evidence="12" id="KW-1133">Transmembrane helix</keyword>
<accession>A0AAV7K929</accession>
<evidence type="ECO:0000256" key="2">
    <source>
        <dbReference type="ARBA" id="ARBA00022448"/>
    </source>
</evidence>
<gene>
    <name evidence="14" type="ORF">LOD99_260</name>
</gene>
<dbReference type="SUPFAM" id="SSF48403">
    <property type="entry name" value="Ankyrin repeat"/>
    <property type="match status" value="1"/>
</dbReference>
<dbReference type="PROSITE" id="PS50088">
    <property type="entry name" value="ANK_REPEAT"/>
    <property type="match status" value="2"/>
</dbReference>
<keyword evidence="8" id="KW-0406">Ion transport</keyword>
<evidence type="ECO:0000313" key="14">
    <source>
        <dbReference type="EMBL" id="KAI6657515.1"/>
    </source>
</evidence>
<keyword evidence="3" id="KW-1003">Cell membrane</keyword>
<dbReference type="Pfam" id="PF13499">
    <property type="entry name" value="EF-hand_7"/>
    <property type="match status" value="1"/>
</dbReference>
<reference evidence="14 15" key="1">
    <citation type="journal article" date="2023" name="BMC Biol.">
        <title>The compact genome of the sponge Oopsacas minuta (Hexactinellida) is lacking key metazoan core genes.</title>
        <authorList>
            <person name="Santini S."/>
            <person name="Schenkelaars Q."/>
            <person name="Jourda C."/>
            <person name="Duchesne M."/>
            <person name="Belahbib H."/>
            <person name="Rocher C."/>
            <person name="Selva M."/>
            <person name="Riesgo A."/>
            <person name="Vervoort M."/>
            <person name="Leys S.P."/>
            <person name="Kodjabachian L."/>
            <person name="Le Bivic A."/>
            <person name="Borchiellini C."/>
            <person name="Claverie J.M."/>
            <person name="Renard E."/>
        </authorList>
    </citation>
    <scope>NUCLEOTIDE SEQUENCE [LARGE SCALE GENOMIC DNA]</scope>
    <source>
        <strain evidence="14">SPO-2</strain>
    </source>
</reference>
<dbReference type="InterPro" id="IPR036770">
    <property type="entry name" value="Ankyrin_rpt-contain_sf"/>
</dbReference>
<keyword evidence="7" id="KW-0106">Calcium</keyword>
<feature type="transmembrane region" description="Helical" evidence="12">
    <location>
        <begin position="1074"/>
        <end position="1099"/>
    </location>
</feature>
<feature type="domain" description="EF-hand" evidence="13">
    <location>
        <begin position="6"/>
        <end position="41"/>
    </location>
</feature>
<dbReference type="GO" id="GO:0005509">
    <property type="term" value="F:calcium ion binding"/>
    <property type="evidence" value="ECO:0007669"/>
    <property type="project" value="InterPro"/>
</dbReference>
<dbReference type="GO" id="GO:0005886">
    <property type="term" value="C:plasma membrane"/>
    <property type="evidence" value="ECO:0007669"/>
    <property type="project" value="UniProtKB-SubCell"/>
</dbReference>
<keyword evidence="12" id="KW-0472">Membrane</keyword>
<feature type="transmembrane region" description="Helical" evidence="12">
    <location>
        <begin position="861"/>
        <end position="880"/>
    </location>
</feature>
<dbReference type="GO" id="GO:0005262">
    <property type="term" value="F:calcium channel activity"/>
    <property type="evidence" value="ECO:0007669"/>
    <property type="project" value="UniProtKB-KW"/>
</dbReference>
<dbReference type="PANTHER" id="PTHR10582">
    <property type="entry name" value="TRANSIENT RECEPTOR POTENTIAL ION CHANNEL PROTEIN"/>
    <property type="match status" value="1"/>
</dbReference>
<comment type="subcellular location">
    <subcellularLocation>
        <location evidence="1">Cell membrane</location>
        <topology evidence="1">Multi-pass membrane protein</topology>
    </subcellularLocation>
</comment>
<keyword evidence="2" id="KW-0813">Transport</keyword>
<dbReference type="InterPro" id="IPR002048">
    <property type="entry name" value="EF_hand_dom"/>
</dbReference>
<proteinExistence type="predicted"/>
<feature type="region of interest" description="Disordered" evidence="11">
    <location>
        <begin position="230"/>
        <end position="255"/>
    </location>
</feature>
<dbReference type="PROSITE" id="PS50297">
    <property type="entry name" value="ANK_REP_REGION"/>
    <property type="match status" value="2"/>
</dbReference>
<sequence>MNAIKLRDSDIVSAFLYFDKNHDNLINLQECREALKYIGYSMSLVHLKKYISENYNNLDSERIKLRDFIELARCGELPSGEASRSEITKAFQVLDRDKDGLVTVMELKKLVTTHGEEPISEEEFRTMIKGIDEDEVVMSIEDFQNLMKPLIHQLVGRECSLTTCQLMQKRCIITSKNSEMLQHIELEDTRLTKSYDQSNCKSVSEQDYHTPITNRTSFSFEKEEILNSGQEHITGNDNQRKYPQKPHSTQTETRDRVKKMIRQSSEVGMLLLESSTEQVHVPKRVQGMIKRGSGRIEHLLLDGAHKNSRKEPTKGSDHVIKRHKSSLHNLVEQSRLDTIPSPCVVQIEQDVEDDMIFSPTENFGVSSLGTVPLLPVQISVTQPSTPSPPSTPIPYNTNNYSKFSNSSLTGDMMSMSASMGNLTELPERLIESITLNHPEEVTRQLENFGENGPPEALINRGLWYACAHGAEKSAEVIMNVFHGNPNYVYRNVPCIQLAARRGNVALLTLILDEFPDLVRNVMPKDACVKLNVPSETSYGTNKQSDSPSSDNVNSSSRRSSCSLGERRSKDKKGKMRFSQKNTKFRGEEERKNSIVVNYTPLSTPLHQTTLTNDVEMTKIILEKYKADIEATDCESKTPLMYAAEEGSVNTLQYLLECEADIEVRDANRHTALLLAVKNGNRQCILLLLQKGSNENAKDNKGRGLFEIAKDETVCIYVAKLLVKDSLTVRLPLHGLVKKGYSHCFQLIVDNTIHYRGDSWEFDLRTFQMDDNGVLPENELDYKEKKQSLLQLISSSENMDFVDCLPLRILVSHWLSRYGVWYIFLKLFYFILNMTALSYLFINAAHESAPNKHFNFNGTTNSIQVICLVIVLLGWLMHLIFEVCEMGLRCKARWDSIRTRRKETEGKISLQMDTINLFQSISYGLFDYLRSLHNLIDLVIISSLPLFLIFCYHNSPIQWYFASFLYFSRSLEVVKLLTVSPFGIYVHTIWATLSGDLPKFIFIVALSLIAFIGALFIAFRAPSNDYVNQTLTITEMDLLRPDGETSVWWLIMTSLRLLIEQGSVVKVDYITLFNWFAVIIFFLMLGWILLILRVIFIAHVSNTYAVSRNRAERYVTAYKLDFLLKMNENSFIALFIDLKKRFYNPTLKKTRKEIRKYFESDNSYSQWNSTWVERVEDALNARKKRNNMRVALTDPIEGRQDHQFAEYISDGSKKRSCSVLDPSEAEIDIIYRLQSNLKSEMNIILEEHQRKIEQNMINERREINEKIDDLKQTTIREIAKLASQFIAHGPVMSDSDD</sequence>
<organism evidence="14 15">
    <name type="scientific">Oopsacas minuta</name>
    <dbReference type="NCBI Taxonomy" id="111878"/>
    <lineage>
        <taxon>Eukaryota</taxon>
        <taxon>Metazoa</taxon>
        <taxon>Porifera</taxon>
        <taxon>Hexactinellida</taxon>
        <taxon>Hexasterophora</taxon>
        <taxon>Lyssacinosida</taxon>
        <taxon>Leucopsacidae</taxon>
        <taxon>Oopsacas</taxon>
    </lineage>
</organism>
<keyword evidence="6" id="KW-0677">Repeat</keyword>
<keyword evidence="4" id="KW-0109">Calcium transport</keyword>
<keyword evidence="5" id="KW-0107">Calcium channel</keyword>
<feature type="compositionally biased region" description="Polar residues" evidence="11">
    <location>
        <begin position="534"/>
        <end position="543"/>
    </location>
</feature>
<evidence type="ECO:0000256" key="3">
    <source>
        <dbReference type="ARBA" id="ARBA00022475"/>
    </source>
</evidence>
<dbReference type="InterPro" id="IPR018247">
    <property type="entry name" value="EF_Hand_1_Ca_BS"/>
</dbReference>
<dbReference type="EMBL" id="JAKMXF010000111">
    <property type="protein sequence ID" value="KAI6657515.1"/>
    <property type="molecule type" value="Genomic_DNA"/>
</dbReference>
<dbReference type="InterPro" id="IPR002110">
    <property type="entry name" value="Ankyrin_rpt"/>
</dbReference>
<feature type="repeat" description="ANK" evidence="10">
    <location>
        <begin position="634"/>
        <end position="666"/>
    </location>
</feature>
<evidence type="ECO:0000256" key="6">
    <source>
        <dbReference type="ARBA" id="ARBA00022737"/>
    </source>
</evidence>
<evidence type="ECO:0000256" key="9">
    <source>
        <dbReference type="ARBA" id="ARBA00023303"/>
    </source>
</evidence>
<feature type="transmembrane region" description="Helical" evidence="12">
    <location>
        <begin position="999"/>
        <end position="1018"/>
    </location>
</feature>
<feature type="transmembrane region" description="Helical" evidence="12">
    <location>
        <begin position="934"/>
        <end position="952"/>
    </location>
</feature>
<dbReference type="PROSITE" id="PS50222">
    <property type="entry name" value="EF_HAND_2"/>
    <property type="match status" value="2"/>
</dbReference>
<feature type="region of interest" description="Disordered" evidence="11">
    <location>
        <begin position="534"/>
        <end position="589"/>
    </location>
</feature>
<dbReference type="SMART" id="SM00054">
    <property type="entry name" value="EFh"/>
    <property type="match status" value="2"/>
</dbReference>
<evidence type="ECO:0000256" key="11">
    <source>
        <dbReference type="SAM" id="MobiDB-lite"/>
    </source>
</evidence>